<keyword evidence="3 11" id="KW-0812">Transmembrane</keyword>
<proteinExistence type="inferred from homology"/>
<dbReference type="AlphaFoldDB" id="A0AAD4KNQ1"/>
<evidence type="ECO:0000256" key="8">
    <source>
        <dbReference type="ARBA" id="ARBA00023288"/>
    </source>
</evidence>
<evidence type="ECO:0000256" key="6">
    <source>
        <dbReference type="ARBA" id="ARBA00023136"/>
    </source>
</evidence>
<dbReference type="InterPro" id="IPR039859">
    <property type="entry name" value="PFA4/ZDH16/20/ERF2-like"/>
</dbReference>
<evidence type="ECO:0000256" key="7">
    <source>
        <dbReference type="ARBA" id="ARBA00023139"/>
    </source>
</evidence>
<comment type="catalytic activity">
    <reaction evidence="10 11 12">
        <text>L-cysteinyl-[protein] + hexadecanoyl-CoA = S-hexadecanoyl-L-cysteinyl-[protein] + CoA</text>
        <dbReference type="Rhea" id="RHEA:36683"/>
        <dbReference type="Rhea" id="RHEA-COMP:10131"/>
        <dbReference type="Rhea" id="RHEA-COMP:11032"/>
        <dbReference type="ChEBI" id="CHEBI:29950"/>
        <dbReference type="ChEBI" id="CHEBI:57287"/>
        <dbReference type="ChEBI" id="CHEBI:57379"/>
        <dbReference type="ChEBI" id="CHEBI:74151"/>
        <dbReference type="EC" id="2.3.1.225"/>
    </reaction>
</comment>
<feature type="region of interest" description="Disordered" evidence="13">
    <location>
        <begin position="71"/>
        <end position="92"/>
    </location>
</feature>
<protein>
    <recommendedName>
        <fullName evidence="11">Palmitoyltransferase PFA4</fullName>
        <ecNumber evidence="11">2.3.1.225</ecNumber>
    </recommendedName>
    <alternativeName>
        <fullName evidence="11">Protein S-acyltransferase</fullName>
        <shortName evidence="11">PAT</shortName>
    </alternativeName>
    <alternativeName>
        <fullName evidence="11">Protein fatty acyltransferase 4</fullName>
    </alternativeName>
</protein>
<comment type="caution">
    <text evidence="11">Lacks conserved residue(s) required for the propagation of feature annotation.</text>
</comment>
<evidence type="ECO:0000256" key="12">
    <source>
        <dbReference type="RuleBase" id="RU079119"/>
    </source>
</evidence>
<comment type="caution">
    <text evidence="15">The sequence shown here is derived from an EMBL/GenBank/DDBJ whole genome shotgun (WGS) entry which is preliminary data.</text>
</comment>
<dbReference type="GO" id="GO:0019706">
    <property type="term" value="F:protein-cysteine S-palmitoyltransferase activity"/>
    <property type="evidence" value="ECO:0007669"/>
    <property type="project" value="UniProtKB-UniRule"/>
</dbReference>
<dbReference type="PROSITE" id="PS50216">
    <property type="entry name" value="DHHC"/>
    <property type="match status" value="1"/>
</dbReference>
<accession>A0AAD4KNQ1</accession>
<keyword evidence="2 11" id="KW-0808">Transferase</keyword>
<evidence type="ECO:0000256" key="5">
    <source>
        <dbReference type="ARBA" id="ARBA00022989"/>
    </source>
</evidence>
<dbReference type="EC" id="2.3.1.225" evidence="11"/>
<comment type="function">
    <text evidence="11">Mediates the reversible addition of palmitate to target proteins, thereby regulating their membrane association and biological function.</text>
</comment>
<comment type="domain">
    <text evidence="11 12">The DHHC domain is required for palmitoyltransferase activity.</text>
</comment>
<evidence type="ECO:0000313" key="16">
    <source>
        <dbReference type="Proteomes" id="UP001201262"/>
    </source>
</evidence>
<evidence type="ECO:0000256" key="3">
    <source>
        <dbReference type="ARBA" id="ARBA00022692"/>
    </source>
</evidence>
<keyword evidence="4 11" id="KW-0256">Endoplasmic reticulum</keyword>
<organism evidence="15 16">
    <name type="scientific">Talaromyces proteolyticus</name>
    <dbReference type="NCBI Taxonomy" id="1131652"/>
    <lineage>
        <taxon>Eukaryota</taxon>
        <taxon>Fungi</taxon>
        <taxon>Dikarya</taxon>
        <taxon>Ascomycota</taxon>
        <taxon>Pezizomycotina</taxon>
        <taxon>Eurotiomycetes</taxon>
        <taxon>Eurotiomycetidae</taxon>
        <taxon>Eurotiales</taxon>
        <taxon>Trichocomaceae</taxon>
        <taxon>Talaromyces</taxon>
        <taxon>Talaromyces sect. Bacilispori</taxon>
    </lineage>
</organism>
<dbReference type="GO" id="GO:0005789">
    <property type="term" value="C:endoplasmic reticulum membrane"/>
    <property type="evidence" value="ECO:0007669"/>
    <property type="project" value="UniProtKB-SubCell"/>
</dbReference>
<evidence type="ECO:0000256" key="1">
    <source>
        <dbReference type="ARBA" id="ARBA00004141"/>
    </source>
</evidence>
<evidence type="ECO:0000313" key="15">
    <source>
        <dbReference type="EMBL" id="KAH8692120.1"/>
    </source>
</evidence>
<dbReference type="InterPro" id="IPR001594">
    <property type="entry name" value="Palmitoyltrfase_DHHC"/>
</dbReference>
<evidence type="ECO:0000256" key="9">
    <source>
        <dbReference type="ARBA" id="ARBA00023315"/>
    </source>
</evidence>
<reference evidence="15" key="1">
    <citation type="submission" date="2021-12" db="EMBL/GenBank/DDBJ databases">
        <title>Convergent genome expansion in fungi linked to evolution of root-endophyte symbiosis.</title>
        <authorList>
            <consortium name="DOE Joint Genome Institute"/>
            <person name="Ke Y.-H."/>
            <person name="Bonito G."/>
            <person name="Liao H.-L."/>
            <person name="Looney B."/>
            <person name="Rojas-Flechas A."/>
            <person name="Nash J."/>
            <person name="Hameed K."/>
            <person name="Schadt C."/>
            <person name="Martin F."/>
            <person name="Crous P.W."/>
            <person name="Miettinen O."/>
            <person name="Magnuson J.K."/>
            <person name="Labbe J."/>
            <person name="Jacobson D."/>
            <person name="Doktycz M.J."/>
            <person name="Veneault-Fourrey C."/>
            <person name="Kuo A."/>
            <person name="Mondo S."/>
            <person name="Calhoun S."/>
            <person name="Riley R."/>
            <person name="Ohm R."/>
            <person name="LaButti K."/>
            <person name="Andreopoulos B."/>
            <person name="Pangilinan J."/>
            <person name="Nolan M."/>
            <person name="Tritt A."/>
            <person name="Clum A."/>
            <person name="Lipzen A."/>
            <person name="Daum C."/>
            <person name="Barry K."/>
            <person name="Grigoriev I.V."/>
            <person name="Vilgalys R."/>
        </authorList>
    </citation>
    <scope>NUCLEOTIDE SEQUENCE</scope>
    <source>
        <strain evidence="15">PMI_201</strain>
    </source>
</reference>
<evidence type="ECO:0000256" key="4">
    <source>
        <dbReference type="ARBA" id="ARBA00022824"/>
    </source>
</evidence>
<keyword evidence="8 11" id="KW-0449">Lipoprotein</keyword>
<dbReference type="Proteomes" id="UP001201262">
    <property type="component" value="Unassembled WGS sequence"/>
</dbReference>
<feature type="transmembrane region" description="Helical" evidence="11 12">
    <location>
        <begin position="12"/>
        <end position="33"/>
    </location>
</feature>
<evidence type="ECO:0000256" key="2">
    <source>
        <dbReference type="ARBA" id="ARBA00022679"/>
    </source>
</evidence>
<feature type="region of interest" description="Disordered" evidence="13">
    <location>
        <begin position="378"/>
        <end position="427"/>
    </location>
</feature>
<keyword evidence="16" id="KW-1185">Reference proteome</keyword>
<keyword evidence="5 11" id="KW-1133">Transmembrane helix</keyword>
<name>A0AAD4KNQ1_9EURO</name>
<feature type="compositionally biased region" description="Acidic residues" evidence="13">
    <location>
        <begin position="386"/>
        <end position="398"/>
    </location>
</feature>
<evidence type="ECO:0000256" key="13">
    <source>
        <dbReference type="SAM" id="MobiDB-lite"/>
    </source>
</evidence>
<feature type="compositionally biased region" description="Basic and acidic residues" evidence="13">
    <location>
        <begin position="409"/>
        <end position="427"/>
    </location>
</feature>
<keyword evidence="9 11" id="KW-0012">Acyltransferase</keyword>
<evidence type="ECO:0000256" key="10">
    <source>
        <dbReference type="ARBA" id="ARBA00048048"/>
    </source>
</evidence>
<feature type="transmembrane region" description="Helical" evidence="11 12">
    <location>
        <begin position="148"/>
        <end position="167"/>
    </location>
</feature>
<dbReference type="PANTHER" id="PTHR12246">
    <property type="entry name" value="PALMITOYLTRANSFERASE ZDHHC16"/>
    <property type="match status" value="1"/>
</dbReference>
<comment type="similarity">
    <text evidence="11">Belongs to the DHHC palmitoyltransferase family. PFA4 subfamily.</text>
</comment>
<evidence type="ECO:0000259" key="14">
    <source>
        <dbReference type="Pfam" id="PF01529"/>
    </source>
</evidence>
<keyword evidence="6 11" id="KW-0472">Membrane</keyword>
<dbReference type="Pfam" id="PF01529">
    <property type="entry name" value="DHHC"/>
    <property type="match status" value="1"/>
</dbReference>
<dbReference type="HAMAP" id="MF_03199">
    <property type="entry name" value="DHHC_PAT_PFA4"/>
    <property type="match status" value="1"/>
</dbReference>
<evidence type="ECO:0000256" key="11">
    <source>
        <dbReference type="HAMAP-Rule" id="MF_03199"/>
    </source>
</evidence>
<feature type="active site" description="S-palmitoyl cysteine intermediate" evidence="11">
    <location>
        <position position="130"/>
    </location>
</feature>
<comment type="subcellular location">
    <subcellularLocation>
        <location evidence="11">Endoplasmic reticulum membrane</location>
        <topology evidence="11">Multi-pass membrane protein</topology>
    </subcellularLocation>
    <subcellularLocation>
        <location evidence="1">Membrane</location>
        <topology evidence="1">Multi-pass membrane protein</topology>
    </subcellularLocation>
</comment>
<dbReference type="InterPro" id="IPR033682">
    <property type="entry name" value="PFA4"/>
</dbReference>
<feature type="domain" description="Palmitoyltransferase DHHC" evidence="14">
    <location>
        <begin position="98"/>
        <end position="226"/>
    </location>
</feature>
<dbReference type="EMBL" id="JAJTJA010000011">
    <property type="protein sequence ID" value="KAH8692120.1"/>
    <property type="molecule type" value="Genomic_DNA"/>
</dbReference>
<keyword evidence="7 11" id="KW-0564">Palmitate</keyword>
<sequence length="458" mass="52927">MAGESLNIELLAIPAVSALIIFLSYTSQLLFLFLEPGALSTSETWKFNILVGCIWICYYRACTVDPGRVPKDWEPSKENKSAQDDTLREDDNHDASVRQRWCRKCSALKPPRAHHCKKCQRCIPKMDHHCPWTCNCVSNFTLPHFVRFLFYAVVSMTYLESFIFKRIGVIWGQRTLPSYLGPSIPALAHLFILVVVNSLTLFSLVILLIRTIWSLGSNITTIESWEIERHKTLLRRARYFGGYLDGPDGVKVRIQKQEFPYDIGILSNIRDGMGGTWNILSWFWPFAATPGRESGLDFEVNGFEDRNLSWPPPDPDRIPRRPRALHPGMDPFTMPHFESTSDEIEAFRKRQEEDLTRRGLAGPDVRRRKKFHERHELRRKNGQTIIEDDDDDEEEGEEVEKVSNSGSYDHIDIDEGEEAWRDSEGQRLGDYGVDEDIEFYDEDDVPLSVVRERIKARD</sequence>
<gene>
    <name evidence="11" type="primary">PFA4</name>
    <name evidence="15" type="ORF">BGW36DRAFT_387039</name>
</gene>
<feature type="transmembrane region" description="Helical" evidence="11 12">
    <location>
        <begin position="187"/>
        <end position="209"/>
    </location>
</feature>